<dbReference type="GO" id="GO:0006826">
    <property type="term" value="P:iron ion transport"/>
    <property type="evidence" value="ECO:0007669"/>
    <property type="project" value="UniProtKB-KW"/>
</dbReference>
<evidence type="ECO:0000256" key="9">
    <source>
        <dbReference type="ARBA" id="ARBA00023136"/>
    </source>
</evidence>
<dbReference type="InterPro" id="IPR012910">
    <property type="entry name" value="Plug_dom"/>
</dbReference>
<evidence type="ECO:0000256" key="11">
    <source>
        <dbReference type="PROSITE-ProRule" id="PRU01360"/>
    </source>
</evidence>
<evidence type="ECO:0000256" key="8">
    <source>
        <dbReference type="ARBA" id="ARBA00023077"/>
    </source>
</evidence>
<accession>A0A4Y1X295</accession>
<evidence type="ECO:0000256" key="10">
    <source>
        <dbReference type="ARBA" id="ARBA00023237"/>
    </source>
</evidence>
<keyword evidence="9 11" id="KW-0472">Membrane</keyword>
<dbReference type="PROSITE" id="PS52016">
    <property type="entry name" value="TONB_DEPENDENT_REC_3"/>
    <property type="match status" value="1"/>
</dbReference>
<evidence type="ECO:0000256" key="2">
    <source>
        <dbReference type="ARBA" id="ARBA00022448"/>
    </source>
</evidence>
<evidence type="ECO:0000256" key="4">
    <source>
        <dbReference type="ARBA" id="ARBA00022496"/>
    </source>
</evidence>
<evidence type="ECO:0000256" key="3">
    <source>
        <dbReference type="ARBA" id="ARBA00022452"/>
    </source>
</evidence>
<comment type="subcellular location">
    <subcellularLocation>
        <location evidence="1 11">Cell outer membrane</location>
        <topology evidence="1 11">Multi-pass membrane protein</topology>
    </subcellularLocation>
</comment>
<dbReference type="SUPFAM" id="SSF56935">
    <property type="entry name" value="Porins"/>
    <property type="match status" value="1"/>
</dbReference>
<evidence type="ECO:0000256" key="12">
    <source>
        <dbReference type="RuleBase" id="RU003357"/>
    </source>
</evidence>
<keyword evidence="10 11" id="KW-0998">Cell outer membrane</keyword>
<evidence type="ECO:0000256" key="6">
    <source>
        <dbReference type="ARBA" id="ARBA00023004"/>
    </source>
</evidence>
<evidence type="ECO:0000259" key="15">
    <source>
        <dbReference type="Pfam" id="PF07715"/>
    </source>
</evidence>
<comment type="similarity">
    <text evidence="11 12">Belongs to the TonB-dependent receptor family.</text>
</comment>
<name>A0A4Y1X295_9BACT</name>
<dbReference type="Pfam" id="PF07715">
    <property type="entry name" value="Plug"/>
    <property type="match status" value="1"/>
</dbReference>
<keyword evidence="3 11" id="KW-1134">Transmembrane beta strand</keyword>
<sequence length="760" mass="84862">MRYRLLSILLLLPALPAAAHAVKSPSPAPDTEAADTVIVVDKVQVTAIKQGMVLRSQPVASSIIGSRAIGRDRVVALGDLSQNVPNLHIPDYGSRMTSSIYVRGLGARIDQPVVGLNIDNVPVMNKDNFDTELAEVERIEVLRGPQSTLYGRNTMGGVINIYTLSPLDWQGVRLTAEYGSGDSYRFRASLYEKLAPGLGTAVSGYYTRAGGFFENLATGRKCDWERFGGGRWRTQWRNGKGLRLDNSLSFSVLEQGGYPYAYAGEEIVRDGQTVIRPGEIRYNDPSGYRRTTLSDGLTLRYDAAAFSVSSITSYQYSDDAMTLDQDFLPLSYFTLRQARTEHALTEDLVFRSRDDRSYRWLFGVFGFYRHATMSAPVVFKQTGIEELILANANAHDGLYTYSWDDTELPLASRFRIPAAGGALYHESACTLGRWHLAAGLRLDVEHTRLRYDSRTVANYTATDRRTGVSTSLNKPIEVAGRLERTFAELLPRFCVLYAFDEVRNLYLTVSKGYKAGGFNTQMFSDVLQQEMTAAMGFGRTYDVDDVVTYEPEQSWNYELGGHFSCMEGAVRGDFALFWIDCRNQQLTVFPEGSTTGRLMTNAGRTRSFGAEAAVRFTPWRNLGIDTSYGYTDARFVRYDDGQEDFGGNRIPYAPQHTFSARAVWTLPTGVAWLGDLVLQAGVRGTGRIWWNEANSLSQPFYALLDASVRLEHARYSIGLWGRNLAGTSYDVFYFKSVGNEFVQCGRPRTLGITLNIHINN</sequence>
<keyword evidence="13" id="KW-0732">Signal</keyword>
<evidence type="ECO:0000313" key="17">
    <source>
        <dbReference type="Proteomes" id="UP000319374"/>
    </source>
</evidence>
<dbReference type="AlphaFoldDB" id="A0A4Y1X295"/>
<dbReference type="InterPro" id="IPR000531">
    <property type="entry name" value="Beta-barrel_TonB"/>
</dbReference>
<keyword evidence="6" id="KW-0408">Iron</keyword>
<feature type="chain" id="PRO_5021349073" evidence="13">
    <location>
        <begin position="22"/>
        <end position="760"/>
    </location>
</feature>
<dbReference type="Pfam" id="PF00593">
    <property type="entry name" value="TonB_dep_Rec_b-barrel"/>
    <property type="match status" value="1"/>
</dbReference>
<protein>
    <submittedName>
        <fullName evidence="16">TonB-dependent receptor</fullName>
    </submittedName>
</protein>
<evidence type="ECO:0000256" key="13">
    <source>
        <dbReference type="SAM" id="SignalP"/>
    </source>
</evidence>
<evidence type="ECO:0000256" key="5">
    <source>
        <dbReference type="ARBA" id="ARBA00022692"/>
    </source>
</evidence>
<feature type="signal peptide" evidence="13">
    <location>
        <begin position="1"/>
        <end position="21"/>
    </location>
</feature>
<dbReference type="Gene3D" id="2.40.170.20">
    <property type="entry name" value="TonB-dependent receptor, beta-barrel domain"/>
    <property type="match status" value="1"/>
</dbReference>
<keyword evidence="5 11" id="KW-0812">Transmembrane</keyword>
<dbReference type="Proteomes" id="UP000319374">
    <property type="component" value="Chromosome"/>
</dbReference>
<dbReference type="PANTHER" id="PTHR32552">
    <property type="entry name" value="FERRICHROME IRON RECEPTOR-RELATED"/>
    <property type="match status" value="1"/>
</dbReference>
<reference evidence="17" key="1">
    <citation type="submission" date="2019-06" db="EMBL/GenBank/DDBJ databases">
        <title>Alistipes onderdonkii subsp. vulgaris subsp. nov., Alistipes dispar sp. nov. and Alistipes communis sp. nov., isolated from human faeces, and creation of Alistipes onderdonkii subsp. onderdonkii subsp. nov.</title>
        <authorList>
            <person name="Sakamoto M."/>
            <person name="Ikeyama N."/>
            <person name="Ogata Y."/>
            <person name="Suda W."/>
            <person name="Iino T."/>
            <person name="Hattori M."/>
            <person name="Ohkuma M."/>
        </authorList>
    </citation>
    <scope>NUCLEOTIDE SEQUENCE [LARGE SCALE GENOMIC DNA]</scope>
    <source>
        <strain evidence="17">5CPEGH6</strain>
    </source>
</reference>
<organism evidence="16 17">
    <name type="scientific">Alistipes dispar</name>
    <dbReference type="NCBI Taxonomy" id="2585119"/>
    <lineage>
        <taxon>Bacteria</taxon>
        <taxon>Pseudomonadati</taxon>
        <taxon>Bacteroidota</taxon>
        <taxon>Bacteroidia</taxon>
        <taxon>Bacteroidales</taxon>
        <taxon>Rikenellaceae</taxon>
        <taxon>Alistipes</taxon>
    </lineage>
</organism>
<dbReference type="KEGG" id="ada:A5CPEGH6_17800"/>
<evidence type="ECO:0000256" key="7">
    <source>
        <dbReference type="ARBA" id="ARBA00023065"/>
    </source>
</evidence>
<evidence type="ECO:0000259" key="14">
    <source>
        <dbReference type="Pfam" id="PF00593"/>
    </source>
</evidence>
<dbReference type="PANTHER" id="PTHR32552:SF81">
    <property type="entry name" value="TONB-DEPENDENT OUTER MEMBRANE RECEPTOR"/>
    <property type="match status" value="1"/>
</dbReference>
<feature type="domain" description="TonB-dependent receptor plug" evidence="15">
    <location>
        <begin position="54"/>
        <end position="158"/>
    </location>
</feature>
<evidence type="ECO:0000313" key="16">
    <source>
        <dbReference type="EMBL" id="BBL07142.1"/>
    </source>
</evidence>
<keyword evidence="2 11" id="KW-0813">Transport</keyword>
<keyword evidence="16" id="KW-0675">Receptor</keyword>
<dbReference type="GeneID" id="98673766"/>
<dbReference type="RefSeq" id="WP_141430001.1">
    <property type="nucleotide sequence ID" value="NZ_AP019736.1"/>
</dbReference>
<keyword evidence="7" id="KW-0406">Ion transport</keyword>
<gene>
    <name evidence="16" type="ORF">A5CPEGH6_17800</name>
</gene>
<proteinExistence type="inferred from homology"/>
<keyword evidence="17" id="KW-1185">Reference proteome</keyword>
<dbReference type="InterPro" id="IPR036942">
    <property type="entry name" value="Beta-barrel_TonB_sf"/>
</dbReference>
<keyword evidence="8 12" id="KW-0798">TonB box</keyword>
<keyword evidence="4" id="KW-0410">Iron transport</keyword>
<feature type="domain" description="TonB-dependent receptor-like beta-barrel" evidence="14">
    <location>
        <begin position="258"/>
        <end position="724"/>
    </location>
</feature>
<dbReference type="OrthoDB" id="9775095at2"/>
<evidence type="ECO:0000256" key="1">
    <source>
        <dbReference type="ARBA" id="ARBA00004571"/>
    </source>
</evidence>
<dbReference type="InterPro" id="IPR039426">
    <property type="entry name" value="TonB-dep_rcpt-like"/>
</dbReference>
<dbReference type="GO" id="GO:0009279">
    <property type="term" value="C:cell outer membrane"/>
    <property type="evidence" value="ECO:0007669"/>
    <property type="project" value="UniProtKB-SubCell"/>
</dbReference>
<dbReference type="EMBL" id="AP019736">
    <property type="protein sequence ID" value="BBL07142.1"/>
    <property type="molecule type" value="Genomic_DNA"/>
</dbReference>